<dbReference type="InterPro" id="IPR011545">
    <property type="entry name" value="DEAD/DEAH_box_helicase_dom"/>
</dbReference>
<evidence type="ECO:0000256" key="14">
    <source>
        <dbReference type="ARBA" id="ARBA00048988"/>
    </source>
</evidence>
<dbReference type="InterPro" id="IPR027417">
    <property type="entry name" value="P-loop_NTPase"/>
</dbReference>
<proteinExistence type="inferred from homology"/>
<evidence type="ECO:0000256" key="5">
    <source>
        <dbReference type="ARBA" id="ARBA00022801"/>
    </source>
</evidence>
<evidence type="ECO:0000256" key="10">
    <source>
        <dbReference type="ARBA" id="ARBA00023204"/>
    </source>
</evidence>
<dbReference type="SUPFAM" id="SSF52540">
    <property type="entry name" value="P-loop containing nucleoside triphosphate hydrolases"/>
    <property type="match status" value="2"/>
</dbReference>
<dbReference type="STRING" id="37625.SAMN05660420_02242"/>
<evidence type="ECO:0000256" key="3">
    <source>
        <dbReference type="ARBA" id="ARBA00022741"/>
    </source>
</evidence>
<dbReference type="EMBL" id="FNQN01000006">
    <property type="protein sequence ID" value="SEA48291.1"/>
    <property type="molecule type" value="Genomic_DNA"/>
</dbReference>
<dbReference type="CDD" id="cd04488">
    <property type="entry name" value="RecG_wedge_OBF"/>
    <property type="match status" value="1"/>
</dbReference>
<keyword evidence="11" id="KW-0413">Isomerase</keyword>
<dbReference type="PANTHER" id="PTHR47964">
    <property type="entry name" value="ATP-DEPENDENT DNA HELICASE HOMOLOG RECG, CHLOROPLASTIC"/>
    <property type="match status" value="1"/>
</dbReference>
<keyword evidence="9 15" id="KW-0233">DNA recombination</keyword>
<dbReference type="OrthoDB" id="9804325at2"/>
<dbReference type="Pfam" id="PF00271">
    <property type="entry name" value="Helicase_C"/>
    <property type="match status" value="1"/>
</dbReference>
<protein>
    <recommendedName>
        <fullName evidence="2 15">ATP-dependent DNA helicase RecG</fullName>
        <ecNumber evidence="13 15">5.6.2.4</ecNumber>
    </recommendedName>
</protein>
<sequence length="717" mass="81073">MTPDIASTTHHQILNQRLDILHGVGPRMLPKLQKLGLETIEDAFYHLPVRYEDRRQLKKINQLNDNQQEVFVATVLASGESTTTRSRRRIYEVIVGDESGKISLKWFRYRKPWLQKRFPVGQQAIFIGEVKRFAANREIHHPDAELISSGQSIEQLLTSDPLNFGRILPVYALTDGLTQKQARKIWYRLIDEYAASALTFIPPEVQQKYCLLSNAEALNQVHWPDNRVDLMTLEKGQDQARQSLVFDEFFFLELGLALKRAGVQLEEGVAFKFAHKFTIPLNKMLPFKLTDAQRRVLGEIKRDMMAPEPMHRLLQGDVGSGKTLVALMSALIAIENNAQVAVVAPTEILAEQHYHTFKHWFDKLGLTTCLLQGNMPVAAKRELLNQIANGAVDLVVGTHAVLQEGVEFHFLGLGVVDEQHRFGVRQRSLLKHKGANPDMLVMTATPIPRTLSMTLYGDLSVSVIDQLPPGRKPVTTELFRASQRHQAYQRIHHELEQGRQAYVVYPLVEESEKSDLQAACVAAETLAEEVFPDFKIGLLHGQMKTAEKEQVMNQFRQGEIQLLVATTVIEVGVDVPNATVMMIEHADCFGLSQLHQLRGRVGRGADKSYCLLIPSEHYSEDARRRLRVMVETEDGFRVAEADLEIRGPGDFLGTRQAGLPDLRVANLLKDVRILERARQEAFDYVNKTNQLTTPEAEPVKQELIRRWGGRLELAAIG</sequence>
<keyword evidence="6 15" id="KW-0347">Helicase</keyword>
<dbReference type="GO" id="GO:0003677">
    <property type="term" value="F:DNA binding"/>
    <property type="evidence" value="ECO:0007669"/>
    <property type="project" value="UniProtKB-KW"/>
</dbReference>
<keyword evidence="10 15" id="KW-0234">DNA repair</keyword>
<dbReference type="Gene3D" id="2.40.50.140">
    <property type="entry name" value="Nucleic acid-binding proteins"/>
    <property type="match status" value="1"/>
</dbReference>
<evidence type="ECO:0000256" key="11">
    <source>
        <dbReference type="ARBA" id="ARBA00023235"/>
    </source>
</evidence>
<keyword evidence="4 15" id="KW-0227">DNA damage</keyword>
<reference evidence="18 19" key="1">
    <citation type="submission" date="2016-10" db="EMBL/GenBank/DDBJ databases">
        <authorList>
            <person name="de Groot N.N."/>
        </authorList>
    </citation>
    <scope>NUCLEOTIDE SEQUENCE [LARGE SCALE GENOMIC DNA]</scope>
    <source>
        <strain evidence="18 19">DSM 7343</strain>
    </source>
</reference>
<evidence type="ECO:0000256" key="9">
    <source>
        <dbReference type="ARBA" id="ARBA00023172"/>
    </source>
</evidence>
<comment type="similarity">
    <text evidence="1 15">Belongs to the helicase family. RecG subfamily.</text>
</comment>
<dbReference type="Pfam" id="PF19833">
    <property type="entry name" value="RecG_dom3_C"/>
    <property type="match status" value="1"/>
</dbReference>
<dbReference type="CDD" id="cd18811">
    <property type="entry name" value="SF2_C_RecG"/>
    <property type="match status" value="1"/>
</dbReference>
<dbReference type="InterPro" id="IPR047112">
    <property type="entry name" value="RecG/Mfd"/>
</dbReference>
<dbReference type="SMART" id="SM00490">
    <property type="entry name" value="HELICc"/>
    <property type="match status" value="1"/>
</dbReference>
<name>A0A1H4BJG9_9BACT</name>
<dbReference type="NCBIfam" id="NF008165">
    <property type="entry name" value="PRK10917.1-3"/>
    <property type="match status" value="1"/>
</dbReference>
<dbReference type="Proteomes" id="UP000199409">
    <property type="component" value="Unassembled WGS sequence"/>
</dbReference>
<evidence type="ECO:0000313" key="19">
    <source>
        <dbReference type="Proteomes" id="UP000199409"/>
    </source>
</evidence>
<evidence type="ECO:0000256" key="7">
    <source>
        <dbReference type="ARBA" id="ARBA00022840"/>
    </source>
</evidence>
<dbReference type="InterPro" id="IPR001650">
    <property type="entry name" value="Helicase_C-like"/>
</dbReference>
<dbReference type="PROSITE" id="PS51192">
    <property type="entry name" value="HELICASE_ATP_BIND_1"/>
    <property type="match status" value="1"/>
</dbReference>
<dbReference type="InterPro" id="IPR033454">
    <property type="entry name" value="RecG_wedge"/>
</dbReference>
<dbReference type="GO" id="GO:0006310">
    <property type="term" value="P:DNA recombination"/>
    <property type="evidence" value="ECO:0007669"/>
    <property type="project" value="UniProtKB-UniRule"/>
</dbReference>
<feature type="domain" description="Helicase ATP-binding" evidence="16">
    <location>
        <begin position="303"/>
        <end position="464"/>
    </location>
</feature>
<dbReference type="EC" id="5.6.2.4" evidence="13 15"/>
<accession>A0A1H4BJG9</accession>
<keyword evidence="5 15" id="KW-0378">Hydrolase</keyword>
<dbReference type="GO" id="GO:0006281">
    <property type="term" value="P:DNA repair"/>
    <property type="evidence" value="ECO:0007669"/>
    <property type="project" value="UniProtKB-UniRule"/>
</dbReference>
<dbReference type="GO" id="GO:0005524">
    <property type="term" value="F:ATP binding"/>
    <property type="evidence" value="ECO:0007669"/>
    <property type="project" value="UniProtKB-KW"/>
</dbReference>
<evidence type="ECO:0000256" key="13">
    <source>
        <dbReference type="ARBA" id="ARBA00034808"/>
    </source>
</evidence>
<dbReference type="RefSeq" id="WP_092348318.1">
    <property type="nucleotide sequence ID" value="NZ_FNQN01000006.1"/>
</dbReference>
<comment type="function">
    <text evidence="15">Plays a critical role in recombination and DNA repair. Helps process Holliday junction intermediates to mature products by catalyzing branch migration. Has replication fork regression activity, unwinds stalled or blocked replication forks to make a HJ that can be resolved. Has a DNA unwinding activity characteristic of a DNA helicase with 3'-5' polarity.</text>
</comment>
<dbReference type="PANTHER" id="PTHR47964:SF1">
    <property type="entry name" value="ATP-DEPENDENT DNA HELICASE HOMOLOG RECG, CHLOROPLASTIC"/>
    <property type="match status" value="1"/>
</dbReference>
<evidence type="ECO:0000256" key="1">
    <source>
        <dbReference type="ARBA" id="ARBA00007504"/>
    </source>
</evidence>
<evidence type="ECO:0000256" key="6">
    <source>
        <dbReference type="ARBA" id="ARBA00022806"/>
    </source>
</evidence>
<evidence type="ECO:0000256" key="2">
    <source>
        <dbReference type="ARBA" id="ARBA00017846"/>
    </source>
</evidence>
<evidence type="ECO:0000313" key="18">
    <source>
        <dbReference type="EMBL" id="SEA48291.1"/>
    </source>
</evidence>
<dbReference type="GO" id="GO:0043138">
    <property type="term" value="F:3'-5' DNA helicase activity"/>
    <property type="evidence" value="ECO:0007669"/>
    <property type="project" value="UniProtKB-EC"/>
</dbReference>
<dbReference type="NCBIfam" id="TIGR00643">
    <property type="entry name" value="recG"/>
    <property type="match status" value="1"/>
</dbReference>
<keyword evidence="3 15" id="KW-0547">Nucleotide-binding</keyword>
<feature type="domain" description="Helicase C-terminal" evidence="17">
    <location>
        <begin position="487"/>
        <end position="649"/>
    </location>
</feature>
<dbReference type="AlphaFoldDB" id="A0A1H4BJG9"/>
<organism evidence="18 19">
    <name type="scientific">Desulfuromusa kysingii</name>
    <dbReference type="NCBI Taxonomy" id="37625"/>
    <lineage>
        <taxon>Bacteria</taxon>
        <taxon>Pseudomonadati</taxon>
        <taxon>Thermodesulfobacteriota</taxon>
        <taxon>Desulfuromonadia</taxon>
        <taxon>Desulfuromonadales</taxon>
        <taxon>Geopsychrobacteraceae</taxon>
        <taxon>Desulfuromusa</taxon>
    </lineage>
</organism>
<dbReference type="InterPro" id="IPR045562">
    <property type="entry name" value="RecG_dom3_C"/>
</dbReference>
<dbReference type="InterPro" id="IPR004609">
    <property type="entry name" value="ATP-dep_DNA_helicase_RecG"/>
</dbReference>
<dbReference type="Pfam" id="PF00270">
    <property type="entry name" value="DEAD"/>
    <property type="match status" value="1"/>
</dbReference>
<dbReference type="CDD" id="cd17992">
    <property type="entry name" value="DEXHc_RecG"/>
    <property type="match status" value="1"/>
</dbReference>
<evidence type="ECO:0000259" key="16">
    <source>
        <dbReference type="PROSITE" id="PS51192"/>
    </source>
</evidence>
<dbReference type="PROSITE" id="PS51194">
    <property type="entry name" value="HELICASE_CTER"/>
    <property type="match status" value="1"/>
</dbReference>
<dbReference type="SMART" id="SM00487">
    <property type="entry name" value="DEXDc"/>
    <property type="match status" value="1"/>
</dbReference>
<comment type="catalytic activity">
    <reaction evidence="14 15">
        <text>ATP + H2O = ADP + phosphate + H(+)</text>
        <dbReference type="Rhea" id="RHEA:13065"/>
        <dbReference type="ChEBI" id="CHEBI:15377"/>
        <dbReference type="ChEBI" id="CHEBI:15378"/>
        <dbReference type="ChEBI" id="CHEBI:30616"/>
        <dbReference type="ChEBI" id="CHEBI:43474"/>
        <dbReference type="ChEBI" id="CHEBI:456216"/>
        <dbReference type="EC" id="5.6.2.4"/>
    </reaction>
</comment>
<dbReference type="InterPro" id="IPR012340">
    <property type="entry name" value="NA-bd_OB-fold"/>
</dbReference>
<dbReference type="Gene3D" id="3.40.50.300">
    <property type="entry name" value="P-loop containing nucleotide triphosphate hydrolases"/>
    <property type="match status" value="2"/>
</dbReference>
<dbReference type="GO" id="GO:0016887">
    <property type="term" value="F:ATP hydrolysis activity"/>
    <property type="evidence" value="ECO:0007669"/>
    <property type="project" value="RHEA"/>
</dbReference>
<evidence type="ECO:0000256" key="15">
    <source>
        <dbReference type="RuleBase" id="RU363016"/>
    </source>
</evidence>
<dbReference type="Pfam" id="PF17191">
    <property type="entry name" value="RecG_wedge"/>
    <property type="match status" value="1"/>
</dbReference>
<keyword evidence="19" id="KW-1185">Reference proteome</keyword>
<evidence type="ECO:0000256" key="8">
    <source>
        <dbReference type="ARBA" id="ARBA00023125"/>
    </source>
</evidence>
<dbReference type="NCBIfam" id="NF008168">
    <property type="entry name" value="PRK10917.2-2"/>
    <property type="match status" value="1"/>
</dbReference>
<keyword evidence="8" id="KW-0238">DNA-binding</keyword>
<comment type="catalytic activity">
    <reaction evidence="12 15">
        <text>Couples ATP hydrolysis with the unwinding of duplex DNA by translocating in the 3'-5' direction.</text>
        <dbReference type="EC" id="5.6.2.4"/>
    </reaction>
</comment>
<dbReference type="SUPFAM" id="SSF50249">
    <property type="entry name" value="Nucleic acid-binding proteins"/>
    <property type="match status" value="1"/>
</dbReference>
<dbReference type="InterPro" id="IPR014001">
    <property type="entry name" value="Helicase_ATP-bd"/>
</dbReference>
<evidence type="ECO:0000259" key="17">
    <source>
        <dbReference type="PROSITE" id="PS51194"/>
    </source>
</evidence>
<keyword evidence="7 15" id="KW-0067">ATP-binding</keyword>
<gene>
    <name evidence="18" type="ORF">SAMN05660420_02242</name>
</gene>
<evidence type="ECO:0000256" key="4">
    <source>
        <dbReference type="ARBA" id="ARBA00022763"/>
    </source>
</evidence>
<evidence type="ECO:0000256" key="12">
    <source>
        <dbReference type="ARBA" id="ARBA00034617"/>
    </source>
</evidence>